<dbReference type="Proteomes" id="UP000290365">
    <property type="component" value="Chromosome"/>
</dbReference>
<comment type="similarity">
    <text evidence="1">Belongs to the F420H(2)-dependent quinone reductase family.</text>
</comment>
<dbReference type="Gene3D" id="2.30.110.10">
    <property type="entry name" value="Electron Transport, Fmn-binding Protein, Chain A"/>
    <property type="match status" value="1"/>
</dbReference>
<dbReference type="GO" id="GO:0005886">
    <property type="term" value="C:plasma membrane"/>
    <property type="evidence" value="ECO:0007669"/>
    <property type="project" value="TreeGrafter"/>
</dbReference>
<dbReference type="NCBIfam" id="TIGR00026">
    <property type="entry name" value="hi_GC_TIGR00026"/>
    <property type="match status" value="1"/>
</dbReference>
<dbReference type="OrthoDB" id="162096at2"/>
<reference evidence="3 4" key="1">
    <citation type="submission" date="2019-01" db="EMBL/GenBank/DDBJ databases">
        <title>Ktedonosporobacter rubrisoli SCAWS-G2.</title>
        <authorList>
            <person name="Huang Y."/>
            <person name="Yan B."/>
        </authorList>
    </citation>
    <scope>NUCLEOTIDE SEQUENCE [LARGE SCALE GENOMIC DNA]</scope>
    <source>
        <strain evidence="3 4">SCAWS-G2</strain>
    </source>
</reference>
<dbReference type="Pfam" id="PF04075">
    <property type="entry name" value="F420H2_quin_red"/>
    <property type="match status" value="1"/>
</dbReference>
<proteinExistence type="inferred from homology"/>
<dbReference type="PANTHER" id="PTHR39428:SF1">
    <property type="entry name" value="F420H(2)-DEPENDENT QUINONE REDUCTASE RV1261C"/>
    <property type="match status" value="1"/>
</dbReference>
<evidence type="ECO:0000256" key="2">
    <source>
        <dbReference type="ARBA" id="ARBA00049106"/>
    </source>
</evidence>
<protein>
    <submittedName>
        <fullName evidence="3">Nitroreductase family deazaflavin-dependent oxidoreductase</fullName>
    </submittedName>
</protein>
<evidence type="ECO:0000313" key="4">
    <source>
        <dbReference type="Proteomes" id="UP000290365"/>
    </source>
</evidence>
<dbReference type="SUPFAM" id="SSF50475">
    <property type="entry name" value="FMN-binding split barrel"/>
    <property type="match status" value="1"/>
</dbReference>
<dbReference type="GO" id="GO:0016491">
    <property type="term" value="F:oxidoreductase activity"/>
    <property type="evidence" value="ECO:0007669"/>
    <property type="project" value="InterPro"/>
</dbReference>
<evidence type="ECO:0000256" key="1">
    <source>
        <dbReference type="ARBA" id="ARBA00008710"/>
    </source>
</evidence>
<dbReference type="InterPro" id="IPR012349">
    <property type="entry name" value="Split_barrel_FMN-bd"/>
</dbReference>
<accession>A0A4P6JKR4</accession>
<name>A0A4P6JKR4_KTERU</name>
<keyword evidence="4" id="KW-1185">Reference proteome</keyword>
<evidence type="ECO:0000313" key="3">
    <source>
        <dbReference type="EMBL" id="QBD75653.1"/>
    </source>
</evidence>
<dbReference type="KEGG" id="kbs:EPA93_06400"/>
<dbReference type="GO" id="GO:0070967">
    <property type="term" value="F:coenzyme F420 binding"/>
    <property type="evidence" value="ECO:0007669"/>
    <property type="project" value="TreeGrafter"/>
</dbReference>
<sequence>MSHQPSIIDRAKCTTTAPAIIRDRQGCKDRGQAALCISEIRTCSLTKGQADILTTCTEGKGKRTMSDLKSFNSQIIEEFRRWEGNVGEINEFYKDASLLLLTTTGRKSGRQITTPLAYRRDGERLILIAANVGSTKQPDWYYNILAQPMVTVELGTEKFLARVSILEGAERERFLRQAQAEWDESRENYPELPPFPAETERRVPIIALTLKRA</sequence>
<gene>
    <name evidence="3" type="ORF">EPA93_06400</name>
</gene>
<organism evidence="3 4">
    <name type="scientific">Ktedonosporobacter rubrisoli</name>
    <dbReference type="NCBI Taxonomy" id="2509675"/>
    <lineage>
        <taxon>Bacteria</taxon>
        <taxon>Bacillati</taxon>
        <taxon>Chloroflexota</taxon>
        <taxon>Ktedonobacteria</taxon>
        <taxon>Ktedonobacterales</taxon>
        <taxon>Ktedonosporobacteraceae</taxon>
        <taxon>Ktedonosporobacter</taxon>
    </lineage>
</organism>
<dbReference type="PANTHER" id="PTHR39428">
    <property type="entry name" value="F420H(2)-DEPENDENT QUINONE REDUCTASE RV1261C"/>
    <property type="match status" value="1"/>
</dbReference>
<dbReference type="EMBL" id="CP035758">
    <property type="protein sequence ID" value="QBD75653.1"/>
    <property type="molecule type" value="Genomic_DNA"/>
</dbReference>
<dbReference type="AlphaFoldDB" id="A0A4P6JKR4"/>
<comment type="catalytic activity">
    <reaction evidence="2">
        <text>oxidized coenzyme F420-(gamma-L-Glu)(n) + a quinol + H(+) = reduced coenzyme F420-(gamma-L-Glu)(n) + a quinone</text>
        <dbReference type="Rhea" id="RHEA:39663"/>
        <dbReference type="Rhea" id="RHEA-COMP:12939"/>
        <dbReference type="Rhea" id="RHEA-COMP:14378"/>
        <dbReference type="ChEBI" id="CHEBI:15378"/>
        <dbReference type="ChEBI" id="CHEBI:24646"/>
        <dbReference type="ChEBI" id="CHEBI:132124"/>
        <dbReference type="ChEBI" id="CHEBI:133980"/>
        <dbReference type="ChEBI" id="CHEBI:139511"/>
    </reaction>
</comment>
<dbReference type="InterPro" id="IPR004378">
    <property type="entry name" value="F420H2_quin_Rdtase"/>
</dbReference>